<dbReference type="InterPro" id="IPR010998">
    <property type="entry name" value="Integrase_recombinase_N"/>
</dbReference>
<dbReference type="Gene3D" id="1.10.150.130">
    <property type="match status" value="1"/>
</dbReference>
<sequence>MRARHRGATTYYFFDLGGRPRKEVSLGTDFVAAVRKWSELEQAKIPRAAVVTFDYAATRYMKEVLPTKRSRTQADNLKELPYLRQFFGDPPAPLDEIRPVHVRQYLSWRIEKSRARLTELGRDAPANAGAIRANREIALFSHIFNFARQHGLTDAPNPCVGVNKHKETGRNVYVEDDIYKRVYEAADAAVRDALDLAYLTGQRPADTLAFDERDIKDGELWLSQGKTDHKLRIEITGELAQVIERIRARKRTYEVVSTSLIVNESGERLTAYAFRARFDKARKTAGVDKAGFQFRDLRAKAGTDKAESAGDIRKAQLQLGHKSVGMTEHYVRRRKGDKVGPTR</sequence>
<evidence type="ECO:0000256" key="2">
    <source>
        <dbReference type="ARBA" id="ARBA00022908"/>
    </source>
</evidence>
<evidence type="ECO:0000313" key="7">
    <source>
        <dbReference type="Proteomes" id="UP000243719"/>
    </source>
</evidence>
<dbReference type="InterPro" id="IPR002104">
    <property type="entry name" value="Integrase_catalytic"/>
</dbReference>
<dbReference type="GO" id="GO:0003677">
    <property type="term" value="F:DNA binding"/>
    <property type="evidence" value="ECO:0007669"/>
    <property type="project" value="UniProtKB-KW"/>
</dbReference>
<name>A0A1H2PRI4_9BURK</name>
<dbReference type="STRING" id="1770053.SAMN05216551_105291"/>
<dbReference type="EMBL" id="FNLO01000005">
    <property type="protein sequence ID" value="SDV48676.1"/>
    <property type="molecule type" value="Genomic_DNA"/>
</dbReference>
<dbReference type="Pfam" id="PF00589">
    <property type="entry name" value="Phage_integrase"/>
    <property type="match status" value="1"/>
</dbReference>
<dbReference type="InterPro" id="IPR050090">
    <property type="entry name" value="Tyrosine_recombinase_XerCD"/>
</dbReference>
<dbReference type="GO" id="GO:0015074">
    <property type="term" value="P:DNA integration"/>
    <property type="evidence" value="ECO:0007669"/>
    <property type="project" value="UniProtKB-KW"/>
</dbReference>
<dbReference type="PANTHER" id="PTHR30349">
    <property type="entry name" value="PHAGE INTEGRASE-RELATED"/>
    <property type="match status" value="1"/>
</dbReference>
<dbReference type="InterPro" id="IPR011010">
    <property type="entry name" value="DNA_brk_join_enz"/>
</dbReference>
<feature type="domain" description="Tyr recombinase" evidence="5">
    <location>
        <begin position="169"/>
        <end position="343"/>
    </location>
</feature>
<dbReference type="Gene3D" id="1.10.443.10">
    <property type="entry name" value="Intergrase catalytic core"/>
    <property type="match status" value="1"/>
</dbReference>
<organism evidence="6 7">
    <name type="scientific">Chitinasiproducens palmae</name>
    <dbReference type="NCBI Taxonomy" id="1770053"/>
    <lineage>
        <taxon>Bacteria</taxon>
        <taxon>Pseudomonadati</taxon>
        <taxon>Pseudomonadota</taxon>
        <taxon>Betaproteobacteria</taxon>
        <taxon>Burkholderiales</taxon>
        <taxon>Burkholderiaceae</taxon>
        <taxon>Chitinasiproducens</taxon>
    </lineage>
</organism>
<keyword evidence="3" id="KW-0238">DNA-binding</keyword>
<keyword evidence="4" id="KW-0233">DNA recombination</keyword>
<evidence type="ECO:0000313" key="6">
    <source>
        <dbReference type="EMBL" id="SDV48676.1"/>
    </source>
</evidence>
<gene>
    <name evidence="6" type="ORF">SAMN05216551_105291</name>
</gene>
<evidence type="ECO:0000256" key="4">
    <source>
        <dbReference type="ARBA" id="ARBA00023172"/>
    </source>
</evidence>
<keyword evidence="2" id="KW-0229">DNA integration</keyword>
<dbReference type="InterPro" id="IPR013762">
    <property type="entry name" value="Integrase-like_cat_sf"/>
</dbReference>
<dbReference type="GO" id="GO:0006310">
    <property type="term" value="P:DNA recombination"/>
    <property type="evidence" value="ECO:0007669"/>
    <property type="project" value="UniProtKB-KW"/>
</dbReference>
<dbReference type="Proteomes" id="UP000243719">
    <property type="component" value="Unassembled WGS sequence"/>
</dbReference>
<proteinExistence type="inferred from homology"/>
<keyword evidence="7" id="KW-1185">Reference proteome</keyword>
<reference evidence="7" key="1">
    <citation type="submission" date="2016-09" db="EMBL/GenBank/DDBJ databases">
        <authorList>
            <person name="Varghese N."/>
            <person name="Submissions S."/>
        </authorList>
    </citation>
    <scope>NUCLEOTIDE SEQUENCE [LARGE SCALE GENOMIC DNA]</scope>
    <source>
        <strain evidence="7">JS23</strain>
    </source>
</reference>
<dbReference type="PROSITE" id="PS51898">
    <property type="entry name" value="TYR_RECOMBINASE"/>
    <property type="match status" value="1"/>
</dbReference>
<evidence type="ECO:0000256" key="1">
    <source>
        <dbReference type="ARBA" id="ARBA00008857"/>
    </source>
</evidence>
<protein>
    <submittedName>
        <fullName evidence="6">Site-specific recombinase XerD</fullName>
    </submittedName>
</protein>
<dbReference type="PANTHER" id="PTHR30349:SF41">
    <property type="entry name" value="INTEGRASE_RECOMBINASE PROTEIN MJ0367-RELATED"/>
    <property type="match status" value="1"/>
</dbReference>
<evidence type="ECO:0000259" key="5">
    <source>
        <dbReference type="PROSITE" id="PS51898"/>
    </source>
</evidence>
<comment type="similarity">
    <text evidence="1">Belongs to the 'phage' integrase family.</text>
</comment>
<dbReference type="SUPFAM" id="SSF56349">
    <property type="entry name" value="DNA breaking-rejoining enzymes"/>
    <property type="match status" value="1"/>
</dbReference>
<accession>A0A1H2PRI4</accession>
<evidence type="ECO:0000256" key="3">
    <source>
        <dbReference type="ARBA" id="ARBA00023125"/>
    </source>
</evidence>
<dbReference type="AlphaFoldDB" id="A0A1H2PRI4"/>